<keyword evidence="3" id="KW-1185">Reference proteome</keyword>
<reference evidence="2 3" key="1">
    <citation type="journal article" date="2020" name="ISME J.">
        <title>Uncovering the hidden diversity of litter-decomposition mechanisms in mushroom-forming fungi.</title>
        <authorList>
            <person name="Floudas D."/>
            <person name="Bentzer J."/>
            <person name="Ahren D."/>
            <person name="Johansson T."/>
            <person name="Persson P."/>
            <person name="Tunlid A."/>
        </authorList>
    </citation>
    <scope>NUCLEOTIDE SEQUENCE [LARGE SCALE GENOMIC DNA]</scope>
    <source>
        <strain evidence="2 3">CBS 406.79</strain>
    </source>
</reference>
<sequence>MSGSAEKATGLWAAKGKSKPATWTVKLFGNLKISSYRVPTTSPSANGTVSELVPVSRPLNAPVGLPSWLPDVYARFLRRNNLLGIPDEGKKCKELRLLFLSLVLAPTPQLLSKITEGTAKWRREKLLVRIRAVTMKYLKHMNYLIKRVDAVIIQALEDRFGKWRPSLTAAQVVPFEKLSWFVSPETAPQADRESYQEIPSEDLLAPIVHEIGLSILHFTQNPTPESLPEPTLLQTIVTLLMLETKGSIRSPSLLSGFCAKNCHLMLGISLISAHFPNGNYEIPLDLDVDPEDESSGNEGENEEQNMEDRDDARILAAVDADLNEADRKIIATPGSSSQILSFRELMTVQGGMSGHVQPLMESVEMGTNPVLQNIRANSKWTQKINETTSYVMELRCWKGVDKASRGELTLTTTKWNSTKTQLTLSYQHADHILNMEQWRSATQRKLSSLPTLVGALCPGAKDLYATFDSNRFHDHFGEDLSLFDIPENVEYCQTFVDRVMADCMPRVQKHTIAKKLLEPAEQILEAALDLIYSLSGVPLRDFQASKLKYRAQPSETEHRRNLRLHDSHLFITNPNAKSVGGLRKRDYNQAFWLIHAEVGKAILFSLGVIRLAILKVIQQLDGTQLRMAITPLRYFIFVKFPRFNSPIVGGSDPSASYVNSVLRAGLMQSDARSQRQFITAIIREKMSHLTVPMSASAASLLDACSQHSQQTGDYNYAPTPIFRATKSSPEAARLCAAIGVALQDFHGVSGAANVNDLRGNTPANMEWKRNTEKALIRAFTVCESSYGLHLPGRAKDVLKSRPFQFGQDIPSRDDNGNVIWTEMGDEVLALVVARLTYGTNRVPVFGGSANYDSFTPELVATAMFMIEFVVGQWKSGNLEEAEYSLNSHRSQKIQQLAGSISQFQDSCNERWFQFCHNVYQVATKQLSPYISTTGDIPFVVFPSTKEAPVLRTEKHPREKILVHPWARRSSTRKKQDSQAHKVASLRRELQKRLVKRLRVDDSDGEESNVEGSNTSRGGVVVLSDLEVMDDGVVVSPESVAVLADKQSNIDVVNLSDLEDSDDDDLPVVDEQSNTGVVNLSDLEDSDDDDLPVVDEQSNTGVVNLSDLEHSDVGAESDDDDLAVQLGIMALQQTVQGRALKRMRVDSDEESDVSLSTRVAKQMRVDIPTTEDNQVECEEEDESEDEDLWGRKGDGESSQPPGRRLQMECVEIIVQHK</sequence>
<evidence type="ECO:0000313" key="2">
    <source>
        <dbReference type="EMBL" id="KAF5373218.1"/>
    </source>
</evidence>
<feature type="compositionally biased region" description="Acidic residues" evidence="1">
    <location>
        <begin position="284"/>
        <end position="305"/>
    </location>
</feature>
<name>A0A8H5GXZ5_9AGAR</name>
<dbReference type="AlphaFoldDB" id="A0A8H5GXZ5"/>
<feature type="region of interest" description="Disordered" evidence="1">
    <location>
        <begin position="284"/>
        <end position="310"/>
    </location>
</feature>
<gene>
    <name evidence="2" type="ORF">D9757_010562</name>
</gene>
<evidence type="ECO:0000313" key="3">
    <source>
        <dbReference type="Proteomes" id="UP000518752"/>
    </source>
</evidence>
<dbReference type="EMBL" id="JAACJN010000107">
    <property type="protein sequence ID" value="KAF5373218.1"/>
    <property type="molecule type" value="Genomic_DNA"/>
</dbReference>
<evidence type="ECO:0000256" key="1">
    <source>
        <dbReference type="SAM" id="MobiDB-lite"/>
    </source>
</evidence>
<accession>A0A8H5GXZ5</accession>
<proteinExistence type="predicted"/>
<dbReference type="OrthoDB" id="3049338at2759"/>
<organism evidence="2 3">
    <name type="scientific">Collybiopsis confluens</name>
    <dbReference type="NCBI Taxonomy" id="2823264"/>
    <lineage>
        <taxon>Eukaryota</taxon>
        <taxon>Fungi</taxon>
        <taxon>Dikarya</taxon>
        <taxon>Basidiomycota</taxon>
        <taxon>Agaricomycotina</taxon>
        <taxon>Agaricomycetes</taxon>
        <taxon>Agaricomycetidae</taxon>
        <taxon>Agaricales</taxon>
        <taxon>Marasmiineae</taxon>
        <taxon>Omphalotaceae</taxon>
        <taxon>Collybiopsis</taxon>
    </lineage>
</organism>
<protein>
    <submittedName>
        <fullName evidence="2">Uncharacterized protein</fullName>
    </submittedName>
</protein>
<comment type="caution">
    <text evidence="2">The sequence shown here is derived from an EMBL/GenBank/DDBJ whole genome shotgun (WGS) entry which is preliminary data.</text>
</comment>
<dbReference type="Proteomes" id="UP000518752">
    <property type="component" value="Unassembled WGS sequence"/>
</dbReference>
<feature type="region of interest" description="Disordered" evidence="1">
    <location>
        <begin position="1168"/>
        <end position="1205"/>
    </location>
</feature>
<feature type="compositionally biased region" description="Acidic residues" evidence="1">
    <location>
        <begin position="1172"/>
        <end position="1186"/>
    </location>
</feature>